<evidence type="ECO:0000256" key="3">
    <source>
        <dbReference type="ARBA" id="ARBA00006114"/>
    </source>
</evidence>
<dbReference type="HOGENOM" id="CLU_011534_2_1_1"/>
<keyword evidence="8 11" id="KW-0210">Decarboxylase</keyword>
<dbReference type="Gene3D" id="3.30.1490.20">
    <property type="entry name" value="ATP-grasp fold, A domain"/>
    <property type="match status" value="1"/>
</dbReference>
<dbReference type="eggNOG" id="KOG2835">
    <property type="taxonomic scope" value="Eukaryota"/>
</dbReference>
<dbReference type="Gene3D" id="3.30.470.20">
    <property type="entry name" value="ATP-grasp fold, B domain"/>
    <property type="match status" value="1"/>
</dbReference>
<dbReference type="STRING" id="559304.G8YNT5"/>
<dbReference type="FunFam" id="3.30.470.20:FF:000037">
    <property type="entry name" value="Phosphoribosylaminoimidazole carboxylase, chloroplastic"/>
    <property type="match status" value="1"/>
</dbReference>
<dbReference type="InterPro" id="IPR033747">
    <property type="entry name" value="PurE_ClassI"/>
</dbReference>
<evidence type="ECO:0000256" key="5">
    <source>
        <dbReference type="ARBA" id="ARBA00021059"/>
    </source>
</evidence>
<dbReference type="GO" id="GO:0046872">
    <property type="term" value="F:metal ion binding"/>
    <property type="evidence" value="ECO:0007669"/>
    <property type="project" value="InterPro"/>
</dbReference>
<evidence type="ECO:0000256" key="2">
    <source>
        <dbReference type="ARBA" id="ARBA00004747"/>
    </source>
</evidence>
<dbReference type="GO" id="GO:0006144">
    <property type="term" value="P:purine nucleobase metabolic process"/>
    <property type="evidence" value="ECO:0007669"/>
    <property type="project" value="UniProtKB-ARBA"/>
</dbReference>
<dbReference type="PROSITE" id="PS50975">
    <property type="entry name" value="ATP_GRASP"/>
    <property type="match status" value="1"/>
</dbReference>
<dbReference type="NCBIfam" id="TIGR01161">
    <property type="entry name" value="purK"/>
    <property type="match status" value="1"/>
</dbReference>
<evidence type="ECO:0000256" key="6">
    <source>
        <dbReference type="ARBA" id="ARBA00022741"/>
    </source>
</evidence>
<dbReference type="PANTHER" id="PTHR11609">
    <property type="entry name" value="PURINE BIOSYNTHESIS PROTEIN 6/7, PUR6/7"/>
    <property type="match status" value="1"/>
</dbReference>
<dbReference type="InterPro" id="IPR040686">
    <property type="entry name" value="PurK_C"/>
</dbReference>
<dbReference type="InterPro" id="IPR011761">
    <property type="entry name" value="ATP-grasp"/>
</dbReference>
<comment type="catalytic activity">
    <reaction evidence="1 11">
        <text>5-amino-1-(5-phospho-D-ribosyl)imidazole-4-carboxylate + H(+) = 5-amino-1-(5-phospho-beta-D-ribosyl)imidazole + CO2</text>
        <dbReference type="Rhea" id="RHEA:10792"/>
        <dbReference type="ChEBI" id="CHEBI:15378"/>
        <dbReference type="ChEBI" id="CHEBI:16526"/>
        <dbReference type="ChEBI" id="CHEBI:77657"/>
        <dbReference type="ChEBI" id="CHEBI:137981"/>
        <dbReference type="EC" id="4.1.1.21"/>
    </reaction>
</comment>
<dbReference type="Pfam" id="PF00731">
    <property type="entry name" value="AIRC"/>
    <property type="match status" value="1"/>
</dbReference>
<dbReference type="Pfam" id="PF17769">
    <property type="entry name" value="PurK_C"/>
    <property type="match status" value="1"/>
</dbReference>
<dbReference type="InterPro" id="IPR016301">
    <property type="entry name" value="Ade2_fungi/plant"/>
</dbReference>
<dbReference type="Proteomes" id="UP000005222">
    <property type="component" value="Chromosome E"/>
</dbReference>
<dbReference type="InterPro" id="IPR016185">
    <property type="entry name" value="PreATP-grasp_dom_sf"/>
</dbReference>
<evidence type="ECO:0000256" key="9">
    <source>
        <dbReference type="ARBA" id="ARBA00022840"/>
    </source>
</evidence>
<evidence type="ECO:0000256" key="11">
    <source>
        <dbReference type="PIRNR" id="PIRNR001340"/>
    </source>
</evidence>
<evidence type="ECO:0000256" key="1">
    <source>
        <dbReference type="ARBA" id="ARBA00001244"/>
    </source>
</evidence>
<dbReference type="NCBIfam" id="TIGR01162">
    <property type="entry name" value="purE"/>
    <property type="match status" value="1"/>
</dbReference>
<dbReference type="GO" id="GO:0006189">
    <property type="term" value="P:'de novo' IMP biosynthetic process"/>
    <property type="evidence" value="ECO:0007669"/>
    <property type="project" value="UniProtKB-UniRule"/>
</dbReference>
<comment type="similarity">
    <text evidence="3 11">In the C-terminal section; belongs to the AIR carboxylase family. Class I subfamily.</text>
</comment>
<dbReference type="FunFam" id="3.40.50.1970:FF:000013">
    <property type="entry name" value="Phosphoribosylaminoimidazole carboxylase"/>
    <property type="match status" value="1"/>
</dbReference>
<dbReference type="AlphaFoldDB" id="G8YNT5"/>
<dbReference type="GO" id="GO:0005524">
    <property type="term" value="F:ATP binding"/>
    <property type="evidence" value="ECO:0007669"/>
    <property type="project" value="UniProtKB-UniRule"/>
</dbReference>
<dbReference type="EC" id="4.1.1.21" evidence="4 11"/>
<proteinExistence type="inferred from homology"/>
<dbReference type="Pfam" id="PF22660">
    <property type="entry name" value="RS_preATP-grasp-like"/>
    <property type="match status" value="1"/>
</dbReference>
<evidence type="ECO:0000256" key="4">
    <source>
        <dbReference type="ARBA" id="ARBA00012329"/>
    </source>
</evidence>
<dbReference type="SMART" id="SM01001">
    <property type="entry name" value="AIRC"/>
    <property type="match status" value="1"/>
</dbReference>
<dbReference type="HAMAP" id="MF_01929">
    <property type="entry name" value="PurE_classI"/>
    <property type="match status" value="1"/>
</dbReference>
<dbReference type="InParanoid" id="G8YNT5"/>
<keyword evidence="6 11" id="KW-0547">Nucleotide-binding</keyword>
<evidence type="ECO:0000256" key="8">
    <source>
        <dbReference type="ARBA" id="ARBA00022793"/>
    </source>
</evidence>
<keyword evidence="10 11" id="KW-0456">Lyase</keyword>
<dbReference type="HAMAP" id="MF_01928">
    <property type="entry name" value="PurK"/>
    <property type="match status" value="1"/>
</dbReference>
<dbReference type="FunCoup" id="G8YNT5">
    <property type="interactions" value="317"/>
</dbReference>
<evidence type="ECO:0000313" key="13">
    <source>
        <dbReference type="EMBL" id="CCE79603.1"/>
    </source>
</evidence>
<dbReference type="SUPFAM" id="SSF51246">
    <property type="entry name" value="Rudiment single hybrid motif"/>
    <property type="match status" value="1"/>
</dbReference>
<keyword evidence="14" id="KW-1185">Reference proteome</keyword>
<dbReference type="OrthoDB" id="15425at2759"/>
<evidence type="ECO:0000313" key="14">
    <source>
        <dbReference type="Proteomes" id="UP000005222"/>
    </source>
</evidence>
<organism evidence="13 14">
    <name type="scientific">Pichia sorbitophila (strain ATCC MYA-4447 / BCRC 22081 / CBS 7064 / NBRC 10061 / NRRL Y-12695)</name>
    <name type="common">Hybrid yeast</name>
    <dbReference type="NCBI Taxonomy" id="559304"/>
    <lineage>
        <taxon>Eukaryota</taxon>
        <taxon>Fungi</taxon>
        <taxon>Dikarya</taxon>
        <taxon>Ascomycota</taxon>
        <taxon>Saccharomycotina</taxon>
        <taxon>Pichiomycetes</taxon>
        <taxon>Debaryomycetaceae</taxon>
        <taxon>Millerozyma</taxon>
    </lineage>
</organism>
<dbReference type="PANTHER" id="PTHR11609:SF5">
    <property type="entry name" value="PHOSPHORIBOSYLAMINOIMIDAZOLE CARBOXYLASE"/>
    <property type="match status" value="1"/>
</dbReference>
<sequence>MDGKTIGILGGGQLGRMIVEAAHRLNIKTVVLDGPNTPAKQINALHKHVDGSFSDEEAITKLAKECDILTVEIEHVNADALQRVKDKLGIDVYPLPETIKLIQDKYSQKKHLIGHGIDVTPSVDVTENTVESLAKIGSDFGYPFMLKSRTLAYDGRGNYVVKSKEGLSEALEFLKDRPLYAEKWCSFVKELAVMVVRSIEGEVFAYPVVETVHKDNICHIVYAPARIPDSLAAKASLLAQNAIKTFPGCGIFGVEMFLLPDNELLINEIAPRPHNSGHYTIDACVTSQFEAHVRAVTGLPMPANFTRLSTTSTNAIMLNVLGDKVANKELEACKRALETPNASVYLYGKTTRPQRKMGHINVVGSSMRECEKKLDYIISGSGASFSEEVKSNEKPLVGIIMGSDSDLPVMSVGANILKKFGVPFELTIVSAHRTPHRMAKYAIEAPQRGIKCIIAGAGGAAHLPGMVAAMTPIPVIGVPVKGSSLDGVDSLHSIVQMPRGIPVATVAINNSTNAALLAVRMLAAFDNKWLNEMNQYMANMESEVLAKVEKLEVTGYENYK</sequence>
<dbReference type="InterPro" id="IPR003135">
    <property type="entry name" value="ATP-grasp_carboxylate-amine"/>
</dbReference>
<dbReference type="PIRSF" id="PIRSF001340">
    <property type="entry name" value="AIR_carboxylase"/>
    <property type="match status" value="1"/>
</dbReference>
<accession>G8YNT5</accession>
<reference evidence="13 14" key="1">
    <citation type="journal article" date="2012" name="G3 (Bethesda)">
        <title>Pichia sorbitophila, an interspecies yeast hybrid reveals early steps of genome resolution following polyploidization.</title>
        <authorList>
            <person name="Leh Louis V."/>
            <person name="Despons L."/>
            <person name="Friedrich A."/>
            <person name="Martin T."/>
            <person name="Durrens P."/>
            <person name="Casaregola S."/>
            <person name="Neuveglise C."/>
            <person name="Fairhead C."/>
            <person name="Marck C."/>
            <person name="Cruz J.A."/>
            <person name="Straub M.L."/>
            <person name="Kugler V."/>
            <person name="Sacerdot C."/>
            <person name="Uzunov Z."/>
            <person name="Thierry A."/>
            <person name="Weiss S."/>
            <person name="Bleykasten C."/>
            <person name="De Montigny J."/>
            <person name="Jacques N."/>
            <person name="Jung P."/>
            <person name="Lemaire M."/>
            <person name="Mallet S."/>
            <person name="Morel G."/>
            <person name="Richard G.F."/>
            <person name="Sarkar A."/>
            <person name="Savel G."/>
            <person name="Schacherer J."/>
            <person name="Seret M.L."/>
            <person name="Talla E."/>
            <person name="Samson G."/>
            <person name="Jubin C."/>
            <person name="Poulain J."/>
            <person name="Vacherie B."/>
            <person name="Barbe V."/>
            <person name="Pelletier E."/>
            <person name="Sherman D.J."/>
            <person name="Westhof E."/>
            <person name="Weissenbach J."/>
            <person name="Baret P.V."/>
            <person name="Wincker P."/>
            <person name="Gaillardin C."/>
            <person name="Dujon B."/>
            <person name="Souciet J.L."/>
        </authorList>
    </citation>
    <scope>NUCLEOTIDE SEQUENCE [LARGE SCALE GENOMIC DNA]</scope>
    <source>
        <strain evidence="14">ATCC MYA-4447 / BCRC 22081 / CBS 7064 / NBRC 10061 / NRRL Y-12695</strain>
    </source>
</reference>
<protein>
    <recommendedName>
        <fullName evidence="5 11">Phosphoribosylaminoimidazole carboxylase</fullName>
        <ecNumber evidence="4 11">4.1.1.21</ecNumber>
    </recommendedName>
</protein>
<evidence type="ECO:0000259" key="12">
    <source>
        <dbReference type="PROSITE" id="PS50975"/>
    </source>
</evidence>
<dbReference type="EMBL" id="FO082055">
    <property type="protein sequence ID" value="CCE79603.1"/>
    <property type="molecule type" value="Genomic_DNA"/>
</dbReference>
<dbReference type="InterPro" id="IPR005875">
    <property type="entry name" value="PurK"/>
</dbReference>
<dbReference type="NCBIfam" id="NF004679">
    <property type="entry name" value="PRK06019.1-5"/>
    <property type="match status" value="1"/>
</dbReference>
<dbReference type="InterPro" id="IPR011054">
    <property type="entry name" value="Rudment_hybrid_motif"/>
</dbReference>
<dbReference type="SUPFAM" id="SSF52440">
    <property type="entry name" value="PreATP-grasp domain"/>
    <property type="match status" value="1"/>
</dbReference>
<dbReference type="FunFam" id="3.30.1490.20:FF:000016">
    <property type="entry name" value="phosphoribosylaminoimidazole carboxylase, chloroplastic"/>
    <property type="match status" value="1"/>
</dbReference>
<dbReference type="InterPro" id="IPR013815">
    <property type="entry name" value="ATP_grasp_subdomain_1"/>
</dbReference>
<gene>
    <name evidence="13" type="primary">Piso0_001680</name>
    <name evidence="13" type="ORF">GNLVRS01_PISO0E10344g</name>
</gene>
<evidence type="ECO:0000256" key="10">
    <source>
        <dbReference type="ARBA" id="ARBA00023239"/>
    </source>
</evidence>
<dbReference type="Gene3D" id="3.40.50.1970">
    <property type="match status" value="1"/>
</dbReference>
<dbReference type="Pfam" id="PF02222">
    <property type="entry name" value="ATP-grasp"/>
    <property type="match status" value="1"/>
</dbReference>
<keyword evidence="7 11" id="KW-0658">Purine biosynthesis</keyword>
<dbReference type="InterPro" id="IPR054350">
    <property type="entry name" value="PurT/PurK_preATP-grasp"/>
</dbReference>
<evidence type="ECO:0000256" key="7">
    <source>
        <dbReference type="ARBA" id="ARBA00022755"/>
    </source>
</evidence>
<dbReference type="GO" id="GO:0004638">
    <property type="term" value="F:phosphoribosylaminoimidazole carboxylase activity"/>
    <property type="evidence" value="ECO:0007669"/>
    <property type="project" value="UniProtKB-UniRule"/>
</dbReference>
<dbReference type="SUPFAM" id="SSF52255">
    <property type="entry name" value="N5-CAIR mutase (phosphoribosylaminoimidazole carboxylase, PurE)"/>
    <property type="match status" value="1"/>
</dbReference>
<feature type="domain" description="ATP-grasp" evidence="12">
    <location>
        <begin position="109"/>
        <end position="297"/>
    </location>
</feature>
<comment type="pathway">
    <text evidence="2 11">Purine metabolism; IMP biosynthesis via de novo pathway; 5-amino-1-(5-phospho-D-ribosyl)imidazole-4-carboxylate from 5-amino-1-(5-phospho-D-ribosyl)imidazole (carboxylase route): step 1/1.</text>
</comment>
<dbReference type="SUPFAM" id="SSF56059">
    <property type="entry name" value="Glutathione synthetase ATP-binding domain-like"/>
    <property type="match status" value="1"/>
</dbReference>
<name>G8YNT5_PICSO</name>
<dbReference type="OMA" id="PANVKWK"/>
<dbReference type="InterPro" id="IPR000031">
    <property type="entry name" value="PurE_dom"/>
</dbReference>
<dbReference type="Gene3D" id="3.40.50.20">
    <property type="match status" value="1"/>
</dbReference>
<dbReference type="UniPathway" id="UPA00074">
    <property type="reaction ID" value="UER00130"/>
</dbReference>
<keyword evidence="9 11" id="KW-0067">ATP-binding</keyword>